<organism evidence="4 6">
    <name type="scientific">Leuconostoc inhae</name>
    <dbReference type="NCBI Taxonomy" id="178001"/>
    <lineage>
        <taxon>Bacteria</taxon>
        <taxon>Bacillati</taxon>
        <taxon>Bacillota</taxon>
        <taxon>Bacilli</taxon>
        <taxon>Lactobacillales</taxon>
        <taxon>Lactobacillaceae</taxon>
        <taxon>Leuconostoc</taxon>
    </lineage>
</organism>
<feature type="domain" description="N-terminal" evidence="2">
    <location>
        <begin position="320"/>
        <end position="403"/>
    </location>
</feature>
<reference evidence="6 7" key="1">
    <citation type="submission" date="2015-12" db="EMBL/GenBank/DDBJ databases">
        <authorList>
            <person name="Andreevskaya M."/>
        </authorList>
    </citation>
    <scope>NUCLEOTIDE SEQUENCE [LARGE SCALE GENOMIC DNA]</scope>
    <source>
        <strain evidence="5 7">KSL4-2</strain>
        <strain evidence="4 6">PL111</strain>
    </source>
</reference>
<feature type="domain" description="Polyvalent protein metallopeptidase" evidence="3">
    <location>
        <begin position="484"/>
        <end position="546"/>
    </location>
</feature>
<gene>
    <name evidence="5" type="ORF">KSL4_0596</name>
    <name evidence="4" type="ORF">PL111_0017</name>
</gene>
<dbReference type="Gene3D" id="1.10.10.2910">
    <property type="match status" value="1"/>
</dbReference>
<dbReference type="Proteomes" id="UP000198868">
    <property type="component" value="Unassembled WGS sequence"/>
</dbReference>
<protein>
    <submittedName>
        <fullName evidence="4">LtrC-like protein</fullName>
    </submittedName>
</protein>
<feature type="region of interest" description="Disordered" evidence="1">
    <location>
        <begin position="601"/>
        <end position="620"/>
    </location>
</feature>
<proteinExistence type="predicted"/>
<dbReference type="InterPro" id="IPR013610">
    <property type="entry name" value="ArdC_N"/>
</dbReference>
<dbReference type="Pfam" id="PF18818">
    <property type="entry name" value="MPTase-PolyVal"/>
    <property type="match status" value="1"/>
</dbReference>
<dbReference type="RefSeq" id="WP_089885765.1">
    <property type="nucleotide sequence ID" value="NZ_FBSX01000022.1"/>
</dbReference>
<dbReference type="EMBL" id="FBTU01000013">
    <property type="protein sequence ID" value="CUW08428.1"/>
    <property type="molecule type" value="Genomic_DNA"/>
</dbReference>
<keyword evidence="7" id="KW-1185">Reference proteome</keyword>
<evidence type="ECO:0000313" key="4">
    <source>
        <dbReference type="EMBL" id="CUW08428.1"/>
    </source>
</evidence>
<evidence type="ECO:0000313" key="5">
    <source>
        <dbReference type="EMBL" id="CUW17002.1"/>
    </source>
</evidence>
<dbReference type="GO" id="GO:0003697">
    <property type="term" value="F:single-stranded DNA binding"/>
    <property type="evidence" value="ECO:0007669"/>
    <property type="project" value="InterPro"/>
</dbReference>
<evidence type="ECO:0000313" key="7">
    <source>
        <dbReference type="Proteomes" id="UP000199047"/>
    </source>
</evidence>
<evidence type="ECO:0000256" key="1">
    <source>
        <dbReference type="SAM" id="MobiDB-lite"/>
    </source>
</evidence>
<dbReference type="InterPro" id="IPR041459">
    <property type="entry name" value="MPTase-PolyVal"/>
</dbReference>
<name>A0AAN2QUU7_9LACO</name>
<dbReference type="Pfam" id="PF08401">
    <property type="entry name" value="ArdcN"/>
    <property type="match status" value="1"/>
</dbReference>
<sequence>MKVKYLNPQFLAEEKVRTGSNQFDEKNNRLYVGIFDENTNWFIPLEGKLSLKAPKDGIFETPFENHNPHLQRPGLNLQKSVFISEEMALLDIRNTMPAQQYQFIEENLGVLEQQFIDYTKRILQLSSHHPNIVMSTVPFYPDGIERLLGQRVDIFGLEGQVVPYKIKERESKHMDESLKKDLEQLNEFEHKTDTNHDELLNEVTKFVQSDGYDTLTLFDNNSLVVDESPDDRGHISIRRWTGDAATKEEPVYVWNGNEGTMPAKAIAAIMATIQERYPETRVYYEQVAKQKEIQATIKNKDYSALADHLKTGIKKYLKSDDFKQYLNFVARFHKYSSKNNTLILAQNHEARHVASFKKWQDLGRKVSKGAKAIYVYAPMKLTKKDDQGKPLKDETGQAITFTKFHLTPVFDVSQTTGRDLPKPIYELTDNLSQPQQFKDLFKSLSELTSSEVIFARVDELSDDANGCFIPARELILIRPGMGQQQTIKTLIHETIHARLHHDSQARFGSQSYAKQEFEAEAVAYIVTNHLGIDSSDFSFGYLASWTNGGQQIEVFEDSLATITKEAQQLISEIDVKLEKIYQLAQPNNKFDARVATIKTDLSNNMPSKSQEKAHPKVTSL</sequence>
<evidence type="ECO:0000259" key="3">
    <source>
        <dbReference type="Pfam" id="PF18818"/>
    </source>
</evidence>
<evidence type="ECO:0000259" key="2">
    <source>
        <dbReference type="Pfam" id="PF08401"/>
    </source>
</evidence>
<dbReference type="AlphaFoldDB" id="A0AAN2QUU7"/>
<accession>A0AAN2QUU7</accession>
<dbReference type="Proteomes" id="UP000199047">
    <property type="component" value="Unassembled WGS sequence"/>
</dbReference>
<evidence type="ECO:0000313" key="6">
    <source>
        <dbReference type="Proteomes" id="UP000198868"/>
    </source>
</evidence>
<comment type="caution">
    <text evidence="4">The sequence shown here is derived from an EMBL/GenBank/DDBJ whole genome shotgun (WGS) entry which is preliminary data.</text>
</comment>
<dbReference type="EMBL" id="FBTB01000019">
    <property type="protein sequence ID" value="CUW17002.1"/>
    <property type="molecule type" value="Genomic_DNA"/>
</dbReference>